<dbReference type="InterPro" id="IPR050109">
    <property type="entry name" value="HTH-type_TetR-like_transc_reg"/>
</dbReference>
<feature type="domain" description="HTH tetR-type" evidence="6">
    <location>
        <begin position="2"/>
        <end position="62"/>
    </location>
</feature>
<name>A0A853CZB0_9MICO</name>
<keyword evidence="3 5" id="KW-0238">DNA-binding</keyword>
<dbReference type="Gene3D" id="1.10.357.10">
    <property type="entry name" value="Tetracycline Repressor, domain 2"/>
    <property type="match status" value="1"/>
</dbReference>
<keyword evidence="2" id="KW-0805">Transcription regulation</keyword>
<dbReference type="RefSeq" id="WP_179608951.1">
    <property type="nucleotide sequence ID" value="NZ_BAABEH010000001.1"/>
</dbReference>
<comment type="caution">
    <text evidence="7">The sequence shown here is derived from an EMBL/GenBank/DDBJ whole genome shotgun (WGS) entry which is preliminary data.</text>
</comment>
<evidence type="ECO:0000256" key="3">
    <source>
        <dbReference type="ARBA" id="ARBA00023125"/>
    </source>
</evidence>
<evidence type="ECO:0000313" key="8">
    <source>
        <dbReference type="Proteomes" id="UP000578352"/>
    </source>
</evidence>
<dbReference type="PROSITE" id="PS01081">
    <property type="entry name" value="HTH_TETR_1"/>
    <property type="match status" value="1"/>
</dbReference>
<dbReference type="Pfam" id="PF02909">
    <property type="entry name" value="TetR_C_1"/>
    <property type="match status" value="1"/>
</dbReference>
<evidence type="ECO:0000256" key="1">
    <source>
        <dbReference type="ARBA" id="ARBA00022491"/>
    </source>
</evidence>
<organism evidence="7 8">
    <name type="scientific">Leifsonia shinshuensis</name>
    <dbReference type="NCBI Taxonomy" id="150026"/>
    <lineage>
        <taxon>Bacteria</taxon>
        <taxon>Bacillati</taxon>
        <taxon>Actinomycetota</taxon>
        <taxon>Actinomycetes</taxon>
        <taxon>Micrococcales</taxon>
        <taxon>Microbacteriaceae</taxon>
        <taxon>Leifsonia</taxon>
    </lineage>
</organism>
<protein>
    <submittedName>
        <fullName evidence="7">TetR/AcrR family tetracycline transcriptional repressor</fullName>
    </submittedName>
</protein>
<dbReference type="PANTHER" id="PTHR30055:SF151">
    <property type="entry name" value="TRANSCRIPTIONAL REGULATORY PROTEIN"/>
    <property type="match status" value="1"/>
</dbReference>
<sequence>MAVNRERILDEALQLVDDEGLDGLSLRNLARRLDVQAPTLYWHVKNKTELLDGLADAIMDDAISRVPEPGAEDVREWFLGALVGLRAALLRHRDGARIVSGATRSLRRGDFSELAMATLVQHGFELQQARLLVLTSERYTVGWVLEEQAPAPEGPPPTEADVRSRWPVATQAISDYFVGNGRTRDDLFADGARLILCS</sequence>
<dbReference type="InterPro" id="IPR009057">
    <property type="entry name" value="Homeodomain-like_sf"/>
</dbReference>
<dbReference type="EMBL" id="JACCFL010000001">
    <property type="protein sequence ID" value="NYJ25962.1"/>
    <property type="molecule type" value="Genomic_DNA"/>
</dbReference>
<feature type="DNA-binding region" description="H-T-H motif" evidence="5">
    <location>
        <begin position="25"/>
        <end position="44"/>
    </location>
</feature>
<dbReference type="GO" id="GO:0045892">
    <property type="term" value="P:negative regulation of DNA-templated transcription"/>
    <property type="evidence" value="ECO:0007669"/>
    <property type="project" value="InterPro"/>
</dbReference>
<dbReference type="PANTHER" id="PTHR30055">
    <property type="entry name" value="HTH-TYPE TRANSCRIPTIONAL REGULATOR RUTR"/>
    <property type="match status" value="1"/>
</dbReference>
<accession>A0A853CZB0</accession>
<dbReference type="SUPFAM" id="SSF46689">
    <property type="entry name" value="Homeodomain-like"/>
    <property type="match status" value="1"/>
</dbReference>
<dbReference type="PRINTS" id="PR00400">
    <property type="entry name" value="TETREPRESSOR"/>
</dbReference>
<dbReference type="InterPro" id="IPR036271">
    <property type="entry name" value="Tet_transcr_reg_TetR-rel_C_sf"/>
</dbReference>
<keyword evidence="1" id="KW-0678">Repressor</keyword>
<evidence type="ECO:0000259" key="6">
    <source>
        <dbReference type="PROSITE" id="PS50977"/>
    </source>
</evidence>
<dbReference type="Pfam" id="PF00440">
    <property type="entry name" value="TetR_N"/>
    <property type="match status" value="1"/>
</dbReference>
<evidence type="ECO:0000256" key="2">
    <source>
        <dbReference type="ARBA" id="ARBA00023015"/>
    </source>
</evidence>
<dbReference type="GO" id="GO:0003700">
    <property type="term" value="F:DNA-binding transcription factor activity"/>
    <property type="evidence" value="ECO:0007669"/>
    <property type="project" value="TreeGrafter"/>
</dbReference>
<proteinExistence type="predicted"/>
<dbReference type="PRINTS" id="PR00455">
    <property type="entry name" value="HTHTETR"/>
</dbReference>
<dbReference type="InterPro" id="IPR004111">
    <property type="entry name" value="Repressor_TetR_C"/>
</dbReference>
<dbReference type="InterPro" id="IPR023772">
    <property type="entry name" value="DNA-bd_HTH_TetR-type_CS"/>
</dbReference>
<dbReference type="Gene3D" id="1.10.10.60">
    <property type="entry name" value="Homeodomain-like"/>
    <property type="match status" value="1"/>
</dbReference>
<dbReference type="InterPro" id="IPR001647">
    <property type="entry name" value="HTH_TetR"/>
</dbReference>
<dbReference type="GO" id="GO:0046677">
    <property type="term" value="P:response to antibiotic"/>
    <property type="evidence" value="ECO:0007669"/>
    <property type="project" value="InterPro"/>
</dbReference>
<reference evidence="7 8" key="1">
    <citation type="submission" date="2020-07" db="EMBL/GenBank/DDBJ databases">
        <title>Sequencing the genomes of 1000 actinobacteria strains.</title>
        <authorList>
            <person name="Klenk H.-P."/>
        </authorList>
    </citation>
    <scope>NUCLEOTIDE SEQUENCE [LARGE SCALE GENOMIC DNA]</scope>
    <source>
        <strain evidence="7 8">DSM 15165</strain>
    </source>
</reference>
<dbReference type="Proteomes" id="UP000578352">
    <property type="component" value="Unassembled WGS sequence"/>
</dbReference>
<gene>
    <name evidence="7" type="ORF">HNR13_004249</name>
</gene>
<dbReference type="GO" id="GO:0000976">
    <property type="term" value="F:transcription cis-regulatory region binding"/>
    <property type="evidence" value="ECO:0007669"/>
    <property type="project" value="TreeGrafter"/>
</dbReference>
<dbReference type="AlphaFoldDB" id="A0A853CZB0"/>
<evidence type="ECO:0000256" key="5">
    <source>
        <dbReference type="PROSITE-ProRule" id="PRU00335"/>
    </source>
</evidence>
<evidence type="ECO:0000313" key="7">
    <source>
        <dbReference type="EMBL" id="NYJ25962.1"/>
    </source>
</evidence>
<dbReference type="PROSITE" id="PS50977">
    <property type="entry name" value="HTH_TETR_2"/>
    <property type="match status" value="1"/>
</dbReference>
<dbReference type="InterPro" id="IPR003012">
    <property type="entry name" value="Tet_transcr_reg_TetR"/>
</dbReference>
<dbReference type="SUPFAM" id="SSF48498">
    <property type="entry name" value="Tetracyclin repressor-like, C-terminal domain"/>
    <property type="match status" value="1"/>
</dbReference>
<evidence type="ECO:0000256" key="4">
    <source>
        <dbReference type="ARBA" id="ARBA00023163"/>
    </source>
</evidence>
<keyword evidence="4" id="KW-0804">Transcription</keyword>